<evidence type="ECO:0000313" key="1">
    <source>
        <dbReference type="EMBL" id="KZT61328.1"/>
    </source>
</evidence>
<gene>
    <name evidence="1" type="ORF">CALCODRAFT_26460</name>
</gene>
<dbReference type="STRING" id="1353952.A0A165J3L2"/>
<dbReference type="Pfam" id="PF06108">
    <property type="entry name" value="DUF952"/>
    <property type="match status" value="1"/>
</dbReference>
<accession>A0A165J3L2</accession>
<dbReference type="EMBL" id="KV423924">
    <property type="protein sequence ID" value="KZT61328.1"/>
    <property type="molecule type" value="Genomic_DNA"/>
</dbReference>
<reference evidence="1 2" key="1">
    <citation type="journal article" date="2016" name="Mol. Biol. Evol.">
        <title>Comparative Genomics of Early-Diverging Mushroom-Forming Fungi Provides Insights into the Origins of Lignocellulose Decay Capabilities.</title>
        <authorList>
            <person name="Nagy L.G."/>
            <person name="Riley R."/>
            <person name="Tritt A."/>
            <person name="Adam C."/>
            <person name="Daum C."/>
            <person name="Floudas D."/>
            <person name="Sun H."/>
            <person name="Yadav J.S."/>
            <person name="Pangilinan J."/>
            <person name="Larsson K.H."/>
            <person name="Matsuura K."/>
            <person name="Barry K."/>
            <person name="Labutti K."/>
            <person name="Kuo R."/>
            <person name="Ohm R.A."/>
            <person name="Bhattacharya S.S."/>
            <person name="Shirouzu T."/>
            <person name="Yoshinaga Y."/>
            <person name="Martin F.M."/>
            <person name="Grigoriev I.V."/>
            <person name="Hibbett D.S."/>
        </authorList>
    </citation>
    <scope>NUCLEOTIDE SEQUENCE [LARGE SCALE GENOMIC DNA]</scope>
    <source>
        <strain evidence="1 2">HHB12733</strain>
    </source>
</reference>
<dbReference type="InterPro" id="IPR009297">
    <property type="entry name" value="DUF952"/>
</dbReference>
<keyword evidence="2" id="KW-1185">Reference proteome</keyword>
<dbReference type="InParanoid" id="A0A165J3L2"/>
<protein>
    <submittedName>
        <fullName evidence="1">Uncharacterized protein</fullName>
    </submittedName>
</protein>
<dbReference type="OrthoDB" id="3335358at2759"/>
<name>A0A165J3L2_9BASI</name>
<dbReference type="Gene3D" id="3.20.170.20">
    <property type="entry name" value="Protein of unknown function DUF952"/>
    <property type="match status" value="1"/>
</dbReference>
<organism evidence="1 2">
    <name type="scientific">Calocera cornea HHB12733</name>
    <dbReference type="NCBI Taxonomy" id="1353952"/>
    <lineage>
        <taxon>Eukaryota</taxon>
        <taxon>Fungi</taxon>
        <taxon>Dikarya</taxon>
        <taxon>Basidiomycota</taxon>
        <taxon>Agaricomycotina</taxon>
        <taxon>Dacrymycetes</taxon>
        <taxon>Dacrymycetales</taxon>
        <taxon>Dacrymycetaceae</taxon>
        <taxon>Calocera</taxon>
    </lineage>
</organism>
<dbReference type="SUPFAM" id="SSF56399">
    <property type="entry name" value="ADP-ribosylation"/>
    <property type="match status" value="1"/>
</dbReference>
<dbReference type="AlphaFoldDB" id="A0A165J3L2"/>
<proteinExistence type="predicted"/>
<evidence type="ECO:0000313" key="2">
    <source>
        <dbReference type="Proteomes" id="UP000076842"/>
    </source>
</evidence>
<sequence length="131" mass="15313">MAMFLGERKPRYIYRVLPSMNLPSNPFPAIIPRTDPDRDEGYIHLWRSRQILVPLNQWHEDALQVIVVRVIFFSVQDNTRWDRTPEGDHHPHLCRDLRGDECESAVILQRTPGQTWEQAIALYAGWLNPGV</sequence>
<dbReference type="Proteomes" id="UP000076842">
    <property type="component" value="Unassembled WGS sequence"/>
</dbReference>